<proteinExistence type="predicted"/>
<protein>
    <submittedName>
        <fullName evidence="3">Unannotated protein</fullName>
    </submittedName>
</protein>
<dbReference type="AlphaFoldDB" id="A0A6J6RZB1"/>
<dbReference type="InterPro" id="IPR002477">
    <property type="entry name" value="Peptidoglycan-bd-like"/>
</dbReference>
<feature type="domain" description="Peptidoglycan binding-like" evidence="1">
    <location>
        <begin position="373"/>
        <end position="430"/>
    </location>
</feature>
<evidence type="ECO:0000313" key="3">
    <source>
        <dbReference type="EMBL" id="CAB4727851.1"/>
    </source>
</evidence>
<dbReference type="SUPFAM" id="SSF47090">
    <property type="entry name" value="PGBD-like"/>
    <property type="match status" value="3"/>
</dbReference>
<dbReference type="InterPro" id="IPR039561">
    <property type="entry name" value="Peptidase_M15C"/>
</dbReference>
<name>A0A6J6RZB1_9ZZZZ</name>
<dbReference type="Gene3D" id="3.30.1380.10">
    <property type="match status" value="1"/>
</dbReference>
<feature type="domain" description="Peptidase M15C" evidence="2">
    <location>
        <begin position="257"/>
        <end position="334"/>
    </location>
</feature>
<gene>
    <name evidence="3" type="ORF">UFOPK2602_02163</name>
</gene>
<evidence type="ECO:0000259" key="2">
    <source>
        <dbReference type="Pfam" id="PF13539"/>
    </source>
</evidence>
<dbReference type="GO" id="GO:0008233">
    <property type="term" value="F:peptidase activity"/>
    <property type="evidence" value="ECO:0007669"/>
    <property type="project" value="InterPro"/>
</dbReference>
<reference evidence="3" key="1">
    <citation type="submission" date="2020-05" db="EMBL/GenBank/DDBJ databases">
        <authorList>
            <person name="Chiriac C."/>
            <person name="Salcher M."/>
            <person name="Ghai R."/>
            <person name="Kavagutti S V."/>
        </authorList>
    </citation>
    <scope>NUCLEOTIDE SEQUENCE</scope>
</reference>
<dbReference type="SUPFAM" id="SSF55166">
    <property type="entry name" value="Hedgehog/DD-peptidase"/>
    <property type="match status" value="1"/>
</dbReference>
<sequence>MRVGHGARAAALALLTAVAAVALVAAPAPRSVVGAAHAASTPPPGSPASDIAAVPRRPRLCTAEQIAAATVRRCAVFAEGSPSDHGFATPPFPTDAIVSSPVVAEQWRKLSLGSTGPGVIVLQERLKARYPEVLVLGRFGGQTKAAVQRFQAEEELPVTGTVDAATASALGVMVRATVPSYPPKGWAWKGYSFGGSPALAEWESRLTSGTVRADPAAAPLFEGFLADLRRGSLRVDEADTYSFRCTASTTRNCKGVGSARLSYHAWGLALDLNYSTNALQTLDDPVDACGVAVEHAVPNWVLRVALHWGLFWGGWFSCRPGEQQSAVRDPHHFEFRGTPELARAIIAKNTAKKASRATVPGITNLLLACGDRGAAVTRLRRLLPASYRPREPRLPADLFSPRLAAALARWQQDNELPVTGVLDAATARALRVKVKHSEVFPVLHLHSCGRGVDLVQRAVGVPVTGVFDSATMVALRTWQAEHGLAPTGVTDTRTAAALRLRLDDIAGAENLAVVPSDETTKPFRFRPIAASGALKRGSTRPHPRFR</sequence>
<dbReference type="Pfam" id="PF01471">
    <property type="entry name" value="PG_binding_1"/>
    <property type="match status" value="3"/>
</dbReference>
<feature type="domain" description="Peptidoglycan binding-like" evidence="1">
    <location>
        <begin position="115"/>
        <end position="170"/>
    </location>
</feature>
<organism evidence="3">
    <name type="scientific">freshwater metagenome</name>
    <dbReference type="NCBI Taxonomy" id="449393"/>
    <lineage>
        <taxon>unclassified sequences</taxon>
        <taxon>metagenomes</taxon>
        <taxon>ecological metagenomes</taxon>
    </lineage>
</organism>
<accession>A0A6J6RZB1</accession>
<dbReference type="InterPro" id="IPR009045">
    <property type="entry name" value="Zn_M74/Hedgehog-like"/>
</dbReference>
<dbReference type="Gene3D" id="1.10.101.10">
    <property type="entry name" value="PGBD-like superfamily/PGBD"/>
    <property type="match status" value="3"/>
</dbReference>
<dbReference type="EMBL" id="CAEZXX010000205">
    <property type="protein sequence ID" value="CAB4727851.1"/>
    <property type="molecule type" value="Genomic_DNA"/>
</dbReference>
<dbReference type="InterPro" id="IPR036366">
    <property type="entry name" value="PGBDSf"/>
</dbReference>
<dbReference type="InterPro" id="IPR036365">
    <property type="entry name" value="PGBD-like_sf"/>
</dbReference>
<dbReference type="Pfam" id="PF13539">
    <property type="entry name" value="Peptidase_M15_4"/>
    <property type="match status" value="1"/>
</dbReference>
<feature type="domain" description="Peptidoglycan binding-like" evidence="1">
    <location>
        <begin position="462"/>
        <end position="498"/>
    </location>
</feature>
<evidence type="ECO:0000259" key="1">
    <source>
        <dbReference type="Pfam" id="PF01471"/>
    </source>
</evidence>